<sequence>MHHFQKVNCIYTRQAEISNTKTQLNLTDLLQKLGLNLRSISISRLQHVAKEHGHYAVQHEVSHTNLRTALN</sequence>
<organism evidence="1">
    <name type="scientific">Anguilla anguilla</name>
    <name type="common">European freshwater eel</name>
    <name type="synonym">Muraena anguilla</name>
    <dbReference type="NCBI Taxonomy" id="7936"/>
    <lineage>
        <taxon>Eukaryota</taxon>
        <taxon>Metazoa</taxon>
        <taxon>Chordata</taxon>
        <taxon>Craniata</taxon>
        <taxon>Vertebrata</taxon>
        <taxon>Euteleostomi</taxon>
        <taxon>Actinopterygii</taxon>
        <taxon>Neopterygii</taxon>
        <taxon>Teleostei</taxon>
        <taxon>Anguilliformes</taxon>
        <taxon>Anguillidae</taxon>
        <taxon>Anguilla</taxon>
    </lineage>
</organism>
<evidence type="ECO:0000313" key="1">
    <source>
        <dbReference type="EMBL" id="JAI04678.1"/>
    </source>
</evidence>
<dbReference type="AlphaFoldDB" id="A0A0E9XPI9"/>
<reference evidence="1" key="2">
    <citation type="journal article" date="2015" name="Fish Shellfish Immunol.">
        <title>Early steps in the European eel (Anguilla anguilla)-Vibrio vulnificus interaction in the gills: Role of the RtxA13 toxin.</title>
        <authorList>
            <person name="Callol A."/>
            <person name="Pajuelo D."/>
            <person name="Ebbesson L."/>
            <person name="Teles M."/>
            <person name="MacKenzie S."/>
            <person name="Amaro C."/>
        </authorList>
    </citation>
    <scope>NUCLEOTIDE SEQUENCE</scope>
</reference>
<protein>
    <submittedName>
        <fullName evidence="1">Uncharacterized protein</fullName>
    </submittedName>
</protein>
<proteinExistence type="predicted"/>
<dbReference type="EMBL" id="GBXM01003900">
    <property type="protein sequence ID" value="JAI04678.1"/>
    <property type="molecule type" value="Transcribed_RNA"/>
</dbReference>
<accession>A0A0E9XPI9</accession>
<name>A0A0E9XPI9_ANGAN</name>
<reference evidence="1" key="1">
    <citation type="submission" date="2014-11" db="EMBL/GenBank/DDBJ databases">
        <authorList>
            <person name="Amaro Gonzalez C."/>
        </authorList>
    </citation>
    <scope>NUCLEOTIDE SEQUENCE</scope>
</reference>